<accession>F4PXW6</accession>
<dbReference type="EMBL" id="GL883014">
    <property type="protein sequence ID" value="EGG19626.1"/>
    <property type="molecule type" value="Genomic_DNA"/>
</dbReference>
<dbReference type="AlphaFoldDB" id="F4PXW6"/>
<dbReference type="RefSeq" id="XP_004357920.1">
    <property type="nucleotide sequence ID" value="XM_004357863.1"/>
</dbReference>
<proteinExistence type="predicted"/>
<evidence type="ECO:0000256" key="1">
    <source>
        <dbReference type="SAM" id="MobiDB-lite"/>
    </source>
</evidence>
<reference evidence="3" key="1">
    <citation type="journal article" date="2011" name="Genome Res.">
        <title>Phylogeny-wide analysis of social amoeba genomes highlights ancient origins for complex intercellular communication.</title>
        <authorList>
            <person name="Heidel A.J."/>
            <person name="Lawal H.M."/>
            <person name="Felder M."/>
            <person name="Schilde C."/>
            <person name="Helps N.R."/>
            <person name="Tunggal B."/>
            <person name="Rivero F."/>
            <person name="John U."/>
            <person name="Schleicher M."/>
            <person name="Eichinger L."/>
            <person name="Platzer M."/>
            <person name="Noegel A.A."/>
            <person name="Schaap P."/>
            <person name="Gloeckner G."/>
        </authorList>
    </citation>
    <scope>NUCLEOTIDE SEQUENCE [LARGE SCALE GENOMIC DNA]</scope>
    <source>
        <strain evidence="3">SH3</strain>
    </source>
</reference>
<dbReference type="Proteomes" id="UP000007797">
    <property type="component" value="Unassembled WGS sequence"/>
</dbReference>
<keyword evidence="3" id="KW-1185">Reference proteome</keyword>
<gene>
    <name evidence="2" type="ORF">DFA_00204</name>
</gene>
<evidence type="ECO:0000313" key="2">
    <source>
        <dbReference type="EMBL" id="EGG19626.1"/>
    </source>
</evidence>
<feature type="region of interest" description="Disordered" evidence="1">
    <location>
        <begin position="1"/>
        <end position="39"/>
    </location>
</feature>
<dbReference type="KEGG" id="dfa:DFA_00204"/>
<name>F4PXW6_CACFS</name>
<evidence type="ECO:0000313" key="3">
    <source>
        <dbReference type="Proteomes" id="UP000007797"/>
    </source>
</evidence>
<sequence length="329" mass="36868">MVKKSSHGRALSQVDSQPTTEYTPTENTQPPPIQQHIQSPAHQVNMATVVKVGMLEVKTLEQENTIVGQRNTLSEQGKKIVELEVMVTDQGKSIVAQGKKIVAQGKTTIEQRNTISEQGKKIVELEVMVTDQGKSIVAQGKKIVEQRNTISEQGKKIVELEVTIDEMKVENVTQQKNMETKYDTLLSMVNGLTSKTQKLEDYNQYLTNERINIENELILGELAIQLEKAVCKDMKIKSHTFAELERANITSWDTSKAQFGLDDRVLRAVIRLKDLRLNAAHPHVINGSPITKSVIMEVAPKYSRICSVETIEKMVDLLSSFNGPSNLYQ</sequence>
<protein>
    <submittedName>
        <fullName evidence="2">Uncharacterized protein</fullName>
    </submittedName>
</protein>
<feature type="compositionally biased region" description="Polar residues" evidence="1">
    <location>
        <begin position="13"/>
        <end position="28"/>
    </location>
</feature>
<organism evidence="2 3">
    <name type="scientific">Cavenderia fasciculata</name>
    <name type="common">Slime mold</name>
    <name type="synonym">Dictyostelium fasciculatum</name>
    <dbReference type="NCBI Taxonomy" id="261658"/>
    <lineage>
        <taxon>Eukaryota</taxon>
        <taxon>Amoebozoa</taxon>
        <taxon>Evosea</taxon>
        <taxon>Eumycetozoa</taxon>
        <taxon>Dictyostelia</taxon>
        <taxon>Acytosteliales</taxon>
        <taxon>Cavenderiaceae</taxon>
        <taxon>Cavenderia</taxon>
    </lineage>
</organism>
<dbReference type="GeneID" id="14871720"/>